<dbReference type="EMBL" id="CM042014">
    <property type="protein sequence ID" value="KAI3722570.1"/>
    <property type="molecule type" value="Genomic_DNA"/>
</dbReference>
<protein>
    <submittedName>
        <fullName evidence="1">Uncharacterized protein</fullName>
    </submittedName>
</protein>
<gene>
    <name evidence="1" type="ORF">L2E82_33610</name>
</gene>
<name>A0ACB9BKM2_CICIN</name>
<dbReference type="Proteomes" id="UP001055811">
    <property type="component" value="Linkage Group LG06"/>
</dbReference>
<comment type="caution">
    <text evidence="1">The sequence shown here is derived from an EMBL/GenBank/DDBJ whole genome shotgun (WGS) entry which is preliminary data.</text>
</comment>
<sequence length="183" mass="20086">MNLYTSTSIFEASPSTITEIPNGISCNVSYEACISQSSQNTERRLSKAYTCLVMANFSIYSFLILIFIFACHVILKTEGRPLKSIKKQDEIDHNKYQKDGNSPNMHRMQVSGNAKPEFVNGFRPTMPGNSPGAGHSFVEHRLQTQSEAMTSVSQIHPSSTEHTNDSRPAGPGHSPGAGHSIQN</sequence>
<reference evidence="2" key="1">
    <citation type="journal article" date="2022" name="Mol. Ecol. Resour.">
        <title>The genomes of chicory, endive, great burdock and yacon provide insights into Asteraceae palaeo-polyploidization history and plant inulin production.</title>
        <authorList>
            <person name="Fan W."/>
            <person name="Wang S."/>
            <person name="Wang H."/>
            <person name="Wang A."/>
            <person name="Jiang F."/>
            <person name="Liu H."/>
            <person name="Zhao H."/>
            <person name="Xu D."/>
            <person name="Zhang Y."/>
        </authorList>
    </citation>
    <scope>NUCLEOTIDE SEQUENCE [LARGE SCALE GENOMIC DNA]</scope>
    <source>
        <strain evidence="2">cv. Punajuju</strain>
    </source>
</reference>
<proteinExistence type="predicted"/>
<keyword evidence="2" id="KW-1185">Reference proteome</keyword>
<accession>A0ACB9BKM2</accession>
<reference evidence="1 2" key="2">
    <citation type="journal article" date="2022" name="Mol. Ecol. Resour.">
        <title>The genomes of chicory, endive, great burdock and yacon provide insights into Asteraceae paleo-polyploidization history and plant inulin production.</title>
        <authorList>
            <person name="Fan W."/>
            <person name="Wang S."/>
            <person name="Wang H."/>
            <person name="Wang A."/>
            <person name="Jiang F."/>
            <person name="Liu H."/>
            <person name="Zhao H."/>
            <person name="Xu D."/>
            <person name="Zhang Y."/>
        </authorList>
    </citation>
    <scope>NUCLEOTIDE SEQUENCE [LARGE SCALE GENOMIC DNA]</scope>
    <source>
        <strain evidence="2">cv. Punajuju</strain>
        <tissue evidence="1">Leaves</tissue>
    </source>
</reference>
<evidence type="ECO:0000313" key="2">
    <source>
        <dbReference type="Proteomes" id="UP001055811"/>
    </source>
</evidence>
<evidence type="ECO:0000313" key="1">
    <source>
        <dbReference type="EMBL" id="KAI3722570.1"/>
    </source>
</evidence>
<organism evidence="1 2">
    <name type="scientific">Cichorium intybus</name>
    <name type="common">Chicory</name>
    <dbReference type="NCBI Taxonomy" id="13427"/>
    <lineage>
        <taxon>Eukaryota</taxon>
        <taxon>Viridiplantae</taxon>
        <taxon>Streptophyta</taxon>
        <taxon>Embryophyta</taxon>
        <taxon>Tracheophyta</taxon>
        <taxon>Spermatophyta</taxon>
        <taxon>Magnoliopsida</taxon>
        <taxon>eudicotyledons</taxon>
        <taxon>Gunneridae</taxon>
        <taxon>Pentapetalae</taxon>
        <taxon>asterids</taxon>
        <taxon>campanulids</taxon>
        <taxon>Asterales</taxon>
        <taxon>Asteraceae</taxon>
        <taxon>Cichorioideae</taxon>
        <taxon>Cichorieae</taxon>
        <taxon>Cichoriinae</taxon>
        <taxon>Cichorium</taxon>
    </lineage>
</organism>